<dbReference type="PROSITE" id="PS50835">
    <property type="entry name" value="IG_LIKE"/>
    <property type="match status" value="1"/>
</dbReference>
<keyword evidence="6" id="KW-1185">Reference proteome</keyword>
<dbReference type="SMART" id="SM00409">
    <property type="entry name" value="IG"/>
    <property type="match status" value="1"/>
</dbReference>
<dbReference type="Pfam" id="PF07686">
    <property type="entry name" value="V-set"/>
    <property type="match status" value="1"/>
</dbReference>
<evidence type="ECO:0000313" key="5">
    <source>
        <dbReference type="Ensembl" id="ENSLLEP00000027276.1"/>
    </source>
</evidence>
<dbReference type="InterPro" id="IPR013106">
    <property type="entry name" value="Ig_V-set"/>
</dbReference>
<keyword evidence="2" id="KW-0325">Glycoprotein</keyword>
<evidence type="ECO:0000256" key="2">
    <source>
        <dbReference type="ARBA" id="ARBA00023180"/>
    </source>
</evidence>
<organism evidence="5 6">
    <name type="scientific">Leptobrachium leishanense</name>
    <name type="common">Leishan spiny toad</name>
    <dbReference type="NCBI Taxonomy" id="445787"/>
    <lineage>
        <taxon>Eukaryota</taxon>
        <taxon>Metazoa</taxon>
        <taxon>Chordata</taxon>
        <taxon>Craniata</taxon>
        <taxon>Vertebrata</taxon>
        <taxon>Euteleostomi</taxon>
        <taxon>Amphibia</taxon>
        <taxon>Batrachia</taxon>
        <taxon>Anura</taxon>
        <taxon>Pelobatoidea</taxon>
        <taxon>Megophryidae</taxon>
        <taxon>Leptobrachium</taxon>
    </lineage>
</organism>
<dbReference type="InterPro" id="IPR036179">
    <property type="entry name" value="Ig-like_dom_sf"/>
</dbReference>
<dbReference type="OrthoDB" id="9983389at2759"/>
<dbReference type="PANTHER" id="PTHR19971">
    <property type="entry name" value="SIGNAL-REGULATORY PROTEIN BETA"/>
    <property type="match status" value="1"/>
</dbReference>
<evidence type="ECO:0000256" key="3">
    <source>
        <dbReference type="SAM" id="SignalP"/>
    </source>
</evidence>
<dbReference type="Gene3D" id="2.60.40.10">
    <property type="entry name" value="Immunoglobulins"/>
    <property type="match status" value="2"/>
</dbReference>
<dbReference type="InterPro" id="IPR051755">
    <property type="entry name" value="Ig-like_CS_Receptor"/>
</dbReference>
<dbReference type="SUPFAM" id="SSF48726">
    <property type="entry name" value="Immunoglobulin"/>
    <property type="match status" value="2"/>
</dbReference>
<reference evidence="5" key="2">
    <citation type="submission" date="2025-09" db="UniProtKB">
        <authorList>
            <consortium name="Ensembl"/>
        </authorList>
    </citation>
    <scope>IDENTIFICATION</scope>
</reference>
<sequence length="205" mass="22842">MTSRLMSVFLLSAGALEVTVPSDPETGMAGSSVLLPCIFSLDFQRLEPKSLSVRWIFGNKVLAMFSGKDLTSDGRVMLNTEAAMKGNATLLLYDVKVEDQGTYTCSMEYNGELQQKDVVLREVNVTWYRNGKIITDDVVTGKPRREGNGTYDVNSTLVVILSKIMKDEMAECQVEHVTLETLIKENFLLAQIGESNRPHFRLAHT</sequence>
<dbReference type="InterPro" id="IPR003597">
    <property type="entry name" value="Ig_C1-set"/>
</dbReference>
<dbReference type="GeneTree" id="ENSGT00940000163371"/>
<feature type="domain" description="Ig-like" evidence="4">
    <location>
        <begin position="30"/>
        <end position="119"/>
    </location>
</feature>
<dbReference type="InterPro" id="IPR007110">
    <property type="entry name" value="Ig-like_dom"/>
</dbReference>
<dbReference type="AlphaFoldDB" id="A0A8C5WC33"/>
<feature type="signal peptide" evidence="3">
    <location>
        <begin position="1"/>
        <end position="21"/>
    </location>
</feature>
<dbReference type="InterPro" id="IPR013783">
    <property type="entry name" value="Ig-like_fold"/>
</dbReference>
<reference evidence="5" key="1">
    <citation type="submission" date="2025-08" db="UniProtKB">
        <authorList>
            <consortium name="Ensembl"/>
        </authorList>
    </citation>
    <scope>IDENTIFICATION</scope>
</reference>
<dbReference type="SMART" id="SM00407">
    <property type="entry name" value="IGc1"/>
    <property type="match status" value="1"/>
</dbReference>
<evidence type="ECO:0000256" key="1">
    <source>
        <dbReference type="ARBA" id="ARBA00023157"/>
    </source>
</evidence>
<dbReference type="Pfam" id="PF07654">
    <property type="entry name" value="C1-set"/>
    <property type="match status" value="1"/>
</dbReference>
<evidence type="ECO:0000259" key="4">
    <source>
        <dbReference type="PROSITE" id="PS50835"/>
    </source>
</evidence>
<keyword evidence="3" id="KW-0732">Signal</keyword>
<name>A0A8C5WC33_9ANUR</name>
<proteinExistence type="predicted"/>
<feature type="chain" id="PRO_5034538631" description="Ig-like domain-containing protein" evidence="3">
    <location>
        <begin position="22"/>
        <end position="205"/>
    </location>
</feature>
<dbReference type="Ensembl" id="ENSLLET00000028341.1">
    <property type="protein sequence ID" value="ENSLLEP00000027276.1"/>
    <property type="gene ID" value="ENSLLEG00000017305.1"/>
</dbReference>
<dbReference type="InterPro" id="IPR003599">
    <property type="entry name" value="Ig_sub"/>
</dbReference>
<evidence type="ECO:0000313" key="6">
    <source>
        <dbReference type="Proteomes" id="UP000694569"/>
    </source>
</evidence>
<accession>A0A8C5WC33</accession>
<dbReference type="CDD" id="cd00098">
    <property type="entry name" value="IgC1"/>
    <property type="match status" value="1"/>
</dbReference>
<protein>
    <recommendedName>
        <fullName evidence="4">Ig-like domain-containing protein</fullName>
    </recommendedName>
</protein>
<dbReference type="Proteomes" id="UP000694569">
    <property type="component" value="Unplaced"/>
</dbReference>
<keyword evidence="1" id="KW-1015">Disulfide bond</keyword>